<evidence type="ECO:0000259" key="7">
    <source>
        <dbReference type="Pfam" id="PF22725"/>
    </source>
</evidence>
<evidence type="ECO:0000256" key="3">
    <source>
        <dbReference type="ARBA" id="ARBA00038984"/>
    </source>
</evidence>
<dbReference type="Proteomes" id="UP001515480">
    <property type="component" value="Unassembled WGS sequence"/>
</dbReference>
<dbReference type="Gene3D" id="3.30.360.10">
    <property type="entry name" value="Dihydrodipicolinate Reductase, domain 2"/>
    <property type="match status" value="1"/>
</dbReference>
<evidence type="ECO:0000313" key="9">
    <source>
        <dbReference type="Proteomes" id="UP001515480"/>
    </source>
</evidence>
<evidence type="ECO:0000256" key="5">
    <source>
        <dbReference type="ARBA" id="ARBA00049233"/>
    </source>
</evidence>
<comment type="catalytic activity">
    <reaction evidence="5">
        <text>D-xylose + NADP(+) = D-xylono-1,5-lactone + NADPH + H(+)</text>
        <dbReference type="Rhea" id="RHEA:22000"/>
        <dbReference type="ChEBI" id="CHEBI:15378"/>
        <dbReference type="ChEBI" id="CHEBI:15867"/>
        <dbReference type="ChEBI" id="CHEBI:53455"/>
        <dbReference type="ChEBI" id="CHEBI:57783"/>
        <dbReference type="ChEBI" id="CHEBI:58349"/>
        <dbReference type="EC" id="1.1.1.179"/>
    </reaction>
</comment>
<comment type="caution">
    <text evidence="8">The sequence shown here is derived from an EMBL/GenBank/DDBJ whole genome shotgun (WGS) entry which is preliminary data.</text>
</comment>
<name>A0AB34K0R3_PRYPA</name>
<dbReference type="GO" id="GO:0047837">
    <property type="term" value="F:D-xylose 1-dehydrogenase (NADP+) activity"/>
    <property type="evidence" value="ECO:0007669"/>
    <property type="project" value="UniProtKB-EC"/>
</dbReference>
<sequence>MVRWGVLSTGSIVNDFVLALKRTPDAELYAVASRTQAAADEFASKHGFQRAYEGYAALVADEQVEIVYIATPHAFHCDNILMCLEAGKHVLSEKPMAVNAQQTEACIAKAKEKNLFLMEGMWTRFFPTTRAVRKAVTDGAIGKVISVTASLGFKSEPEFNERLFLPELAGGALFDVGIYPAMWISMVLGTPQKVTAQAVMTASGVDSQTFATFEYDNGAMAHMQCSFNGCLQNEIVIVGETGFIKVSAPTQAPDTYSITTRQDEKFDPLLQRGKTVTVTTPLDPPHYGEAPGYNFVGSQGFVYEAMAVHEALKNKWIEHPEMPLAETLAMAKIFDQVRAQIGLRYPWDKD</sequence>
<organism evidence="8 9">
    <name type="scientific">Prymnesium parvum</name>
    <name type="common">Toxic golden alga</name>
    <dbReference type="NCBI Taxonomy" id="97485"/>
    <lineage>
        <taxon>Eukaryota</taxon>
        <taxon>Haptista</taxon>
        <taxon>Haptophyta</taxon>
        <taxon>Prymnesiophyceae</taxon>
        <taxon>Prymnesiales</taxon>
        <taxon>Prymnesiaceae</taxon>
        <taxon>Prymnesium</taxon>
    </lineage>
</organism>
<keyword evidence="9" id="KW-1185">Reference proteome</keyword>
<keyword evidence="2" id="KW-0560">Oxidoreductase</keyword>
<dbReference type="InterPro" id="IPR036291">
    <property type="entry name" value="NAD(P)-bd_dom_sf"/>
</dbReference>
<dbReference type="PANTHER" id="PTHR22604">
    <property type="entry name" value="OXIDOREDUCTASES"/>
    <property type="match status" value="1"/>
</dbReference>
<evidence type="ECO:0000313" key="8">
    <source>
        <dbReference type="EMBL" id="KAL1526691.1"/>
    </source>
</evidence>
<dbReference type="PANTHER" id="PTHR22604:SF105">
    <property type="entry name" value="TRANS-1,2-DIHYDROBENZENE-1,2-DIOL DEHYDROGENASE"/>
    <property type="match status" value="1"/>
</dbReference>
<dbReference type="InterPro" id="IPR050984">
    <property type="entry name" value="Gfo/Idh/MocA_domain"/>
</dbReference>
<feature type="domain" description="Gfo/Idh/MocA-like oxidoreductase N-terminal" evidence="6">
    <location>
        <begin position="3"/>
        <end position="120"/>
    </location>
</feature>
<evidence type="ECO:0000256" key="1">
    <source>
        <dbReference type="ARBA" id="ARBA00010928"/>
    </source>
</evidence>
<evidence type="ECO:0000256" key="2">
    <source>
        <dbReference type="ARBA" id="ARBA00023002"/>
    </source>
</evidence>
<dbReference type="SUPFAM" id="SSF51735">
    <property type="entry name" value="NAD(P)-binding Rossmann-fold domains"/>
    <property type="match status" value="1"/>
</dbReference>
<dbReference type="GO" id="GO:0000166">
    <property type="term" value="F:nucleotide binding"/>
    <property type="evidence" value="ECO:0007669"/>
    <property type="project" value="InterPro"/>
</dbReference>
<evidence type="ECO:0000259" key="6">
    <source>
        <dbReference type="Pfam" id="PF01408"/>
    </source>
</evidence>
<dbReference type="Gene3D" id="3.40.50.720">
    <property type="entry name" value="NAD(P)-binding Rossmann-like Domain"/>
    <property type="match status" value="1"/>
</dbReference>
<proteinExistence type="inferred from homology"/>
<dbReference type="Pfam" id="PF22725">
    <property type="entry name" value="GFO_IDH_MocA_C3"/>
    <property type="match status" value="1"/>
</dbReference>
<reference evidence="8 9" key="1">
    <citation type="journal article" date="2024" name="Science">
        <title>Giant polyketide synthase enzymes in the biosynthesis of giant marine polyether toxins.</title>
        <authorList>
            <person name="Fallon T.R."/>
            <person name="Shende V.V."/>
            <person name="Wierzbicki I.H."/>
            <person name="Pendleton A.L."/>
            <person name="Watervoot N.F."/>
            <person name="Auber R.P."/>
            <person name="Gonzalez D.J."/>
            <person name="Wisecaver J.H."/>
            <person name="Moore B.S."/>
        </authorList>
    </citation>
    <scope>NUCLEOTIDE SEQUENCE [LARGE SCALE GENOMIC DNA]</scope>
    <source>
        <strain evidence="8 9">12B1</strain>
    </source>
</reference>
<dbReference type="AlphaFoldDB" id="A0AB34K0R3"/>
<dbReference type="EC" id="1.1.1.179" evidence="3"/>
<dbReference type="InterPro" id="IPR055170">
    <property type="entry name" value="GFO_IDH_MocA-like_dom"/>
</dbReference>
<dbReference type="EMBL" id="JBGBPQ010000003">
    <property type="protein sequence ID" value="KAL1526691.1"/>
    <property type="molecule type" value="Genomic_DNA"/>
</dbReference>
<accession>A0AB34K0R3</accession>
<gene>
    <name evidence="8" type="ORF">AB1Y20_015393</name>
</gene>
<dbReference type="InterPro" id="IPR000683">
    <property type="entry name" value="Gfo/Idh/MocA-like_OxRdtase_N"/>
</dbReference>
<feature type="domain" description="GFO/IDH/MocA-like oxidoreductase" evidence="7">
    <location>
        <begin position="130"/>
        <end position="244"/>
    </location>
</feature>
<dbReference type="SUPFAM" id="SSF55347">
    <property type="entry name" value="Glyceraldehyde-3-phosphate dehydrogenase-like, C-terminal domain"/>
    <property type="match status" value="1"/>
</dbReference>
<comment type="similarity">
    <text evidence="1">Belongs to the Gfo/Idh/MocA family.</text>
</comment>
<dbReference type="Pfam" id="PF01408">
    <property type="entry name" value="GFO_IDH_MocA"/>
    <property type="match status" value="1"/>
</dbReference>
<protein>
    <recommendedName>
        <fullName evidence="3">D-xylose 1-dehydrogenase (NADP(+), D-xylono-1,5-lactone-forming)</fullName>
        <ecNumber evidence="3">1.1.1.179</ecNumber>
    </recommendedName>
    <alternativeName>
        <fullName evidence="4">D-xylose-NADP dehydrogenase</fullName>
    </alternativeName>
</protein>
<evidence type="ECO:0000256" key="4">
    <source>
        <dbReference type="ARBA" id="ARBA00042988"/>
    </source>
</evidence>